<evidence type="ECO:0000256" key="2">
    <source>
        <dbReference type="ARBA" id="ARBA00022741"/>
    </source>
</evidence>
<dbReference type="PROSITE" id="PS51721">
    <property type="entry name" value="G_CP"/>
    <property type="match status" value="1"/>
</dbReference>
<feature type="binding site" evidence="5">
    <location>
        <begin position="64"/>
        <end position="67"/>
    </location>
    <ligand>
        <name>GTP</name>
        <dbReference type="ChEBI" id="CHEBI:37565"/>
    </ligand>
</feature>
<dbReference type="eggNOG" id="COG1161">
    <property type="taxonomic scope" value="Bacteria"/>
</dbReference>
<dbReference type="InterPro" id="IPR019991">
    <property type="entry name" value="GTP-bd_ribosome_bgen"/>
</dbReference>
<dbReference type="InterPro" id="IPR027417">
    <property type="entry name" value="P-loop_NTPase"/>
</dbReference>
<dbReference type="HOGENOM" id="CLU_011106_1_0_9"/>
<dbReference type="Pfam" id="PF01926">
    <property type="entry name" value="MMR_HSR1"/>
    <property type="match status" value="1"/>
</dbReference>
<accession>H6LBD2</accession>
<reference evidence="8" key="1">
    <citation type="submission" date="2011-07" db="EMBL/GenBank/DDBJ databases">
        <title>Complete genome sequence of Acetobacterium woodii.</title>
        <authorList>
            <person name="Poehlein A."/>
            <person name="Schmidt S."/>
            <person name="Kaster A.-K."/>
            <person name="Goenrich M."/>
            <person name="Vollmers J."/>
            <person name="Thuermer A."/>
            <person name="Gottschalk G."/>
            <person name="Thauer R.K."/>
            <person name="Daniel R."/>
            <person name="Mueller V."/>
        </authorList>
    </citation>
    <scope>NUCLEOTIDE SEQUENCE [LARGE SCALE GENOMIC DNA]</scope>
    <source>
        <strain evidence="8">ATCC 29683 / DSM 1030 / JCM 2381 / KCTC 1655 / WB1</strain>
    </source>
</reference>
<comment type="function">
    <text evidence="4">Required for a late step of 50S ribosomal subunit assembly. Has GTPase activity.</text>
</comment>
<dbReference type="PIRSF" id="PIRSF006230">
    <property type="entry name" value="MG442"/>
    <property type="match status" value="1"/>
</dbReference>
<dbReference type="InterPro" id="IPR023179">
    <property type="entry name" value="GTP-bd_ortho_bundle_sf"/>
</dbReference>
<dbReference type="CDD" id="cd01856">
    <property type="entry name" value="YlqF"/>
    <property type="match status" value="1"/>
</dbReference>
<name>H6LBD2_ACEWD</name>
<feature type="domain" description="CP-type G" evidence="6">
    <location>
        <begin position="20"/>
        <end position="176"/>
    </location>
</feature>
<feature type="binding site" evidence="5">
    <location>
        <position position="172"/>
    </location>
    <ligand>
        <name>GTP</name>
        <dbReference type="ChEBI" id="CHEBI:37565"/>
    </ligand>
</feature>
<evidence type="ECO:0000256" key="1">
    <source>
        <dbReference type="ARBA" id="ARBA00014898"/>
    </source>
</evidence>
<dbReference type="AlphaFoldDB" id="H6LBD2"/>
<dbReference type="GO" id="GO:0003924">
    <property type="term" value="F:GTPase activity"/>
    <property type="evidence" value="ECO:0007669"/>
    <property type="project" value="TreeGrafter"/>
</dbReference>
<reference evidence="7 8" key="2">
    <citation type="journal article" date="2012" name="PLoS ONE">
        <title>An ancient pathway combining carbon dioxide fixation with the generation and utilization of a sodium ion gradient for ATP synthesis.</title>
        <authorList>
            <person name="Poehlein A."/>
            <person name="Schmidt S."/>
            <person name="Kaster A.K."/>
            <person name="Goenrich M."/>
            <person name="Vollmers J."/>
            <person name="Thurmer A."/>
            <person name="Bertsch J."/>
            <person name="Schuchmann K."/>
            <person name="Voigt B."/>
            <person name="Hecker M."/>
            <person name="Daniel R."/>
            <person name="Thauer R.K."/>
            <person name="Gottschalk G."/>
            <person name="Muller V."/>
        </authorList>
    </citation>
    <scope>NUCLEOTIDE SEQUENCE [LARGE SCALE GENOMIC DNA]</scope>
    <source>
        <strain evidence="8">ATCC 29683 / DSM 1030 / JCM 2381 / KCTC 1655 / WB1</strain>
    </source>
</reference>
<evidence type="ECO:0000256" key="4">
    <source>
        <dbReference type="PIRNR" id="PIRNR006230"/>
    </source>
</evidence>
<dbReference type="KEGG" id="awo:Awo_c21110"/>
<evidence type="ECO:0000313" key="7">
    <source>
        <dbReference type="EMBL" id="AFA48887.1"/>
    </source>
</evidence>
<dbReference type="Gene3D" id="3.40.50.300">
    <property type="entry name" value="P-loop containing nucleotide triphosphate hydrolases"/>
    <property type="match status" value="1"/>
</dbReference>
<dbReference type="Gene3D" id="1.10.1580.10">
    <property type="match status" value="1"/>
</dbReference>
<dbReference type="NCBIfam" id="TIGR03596">
    <property type="entry name" value="GTPase_YlqF"/>
    <property type="match status" value="1"/>
</dbReference>
<proteinExistence type="inferred from homology"/>
<dbReference type="GO" id="GO:0005525">
    <property type="term" value="F:GTP binding"/>
    <property type="evidence" value="ECO:0007669"/>
    <property type="project" value="UniProtKB-KW"/>
</dbReference>
<organism evidence="7 8">
    <name type="scientific">Acetobacterium woodii (strain ATCC 29683 / DSM 1030 / JCM 2381 / KCTC 1655 / WB1)</name>
    <dbReference type="NCBI Taxonomy" id="931626"/>
    <lineage>
        <taxon>Bacteria</taxon>
        <taxon>Bacillati</taxon>
        <taxon>Bacillota</taxon>
        <taxon>Clostridia</taxon>
        <taxon>Eubacteriales</taxon>
        <taxon>Eubacteriaceae</taxon>
        <taxon>Acetobacterium</taxon>
    </lineage>
</organism>
<keyword evidence="3 4" id="KW-0342">GTP-binding</keyword>
<keyword evidence="2 4" id="KW-0547">Nucleotide-binding</keyword>
<evidence type="ECO:0000256" key="5">
    <source>
        <dbReference type="PIRSR" id="PIRSR006230-1"/>
    </source>
</evidence>
<keyword evidence="4" id="KW-0963">Cytoplasm</keyword>
<dbReference type="GO" id="GO:0006412">
    <property type="term" value="P:translation"/>
    <property type="evidence" value="ECO:0007669"/>
    <property type="project" value="TreeGrafter"/>
</dbReference>
<feature type="binding site" evidence="5">
    <location>
        <begin position="128"/>
        <end position="133"/>
    </location>
    <ligand>
        <name>GTP</name>
        <dbReference type="ChEBI" id="CHEBI:37565"/>
    </ligand>
</feature>
<evidence type="ECO:0000259" key="6">
    <source>
        <dbReference type="PROSITE" id="PS51721"/>
    </source>
</evidence>
<dbReference type="InterPro" id="IPR016478">
    <property type="entry name" value="GTPase_MTG1"/>
</dbReference>
<sequence length="280" mass="32050">MSDQKIEYIQWYPGHMAKANREIKDKLKLINVVIEVVDARLPASSKNPEINQYTWNKQHILLLNKADLADPEVSLDWIDWYQKNTKIQKIVLYDAFDRRMKTDLVRTIQALNTKEKAQVKCLVCGIPNVGKSTVINSLIGKKKTQIGNKPGVTKGQQWLSTPDHLMLLDTPGILWPKFEDPLVGLHLAWLGSIKDTIYEKENIAADLLKYLITYYPDDLEAIYKIALEDKNLTEVFEAIAKSRGLLIKGGEYDYARTSVLILNDFKNGRIGRITLERPKN</sequence>
<comment type="similarity">
    <text evidence="4">Belongs to the TRAFAC class YlqF/YawG GTPase family. MTG1 subfamily.</text>
</comment>
<dbReference type="OrthoDB" id="9779790at2"/>
<dbReference type="GO" id="GO:0005737">
    <property type="term" value="C:cytoplasm"/>
    <property type="evidence" value="ECO:0007669"/>
    <property type="project" value="UniProtKB-SubCell"/>
</dbReference>
<dbReference type="PANTHER" id="PTHR45782:SF4">
    <property type="entry name" value="MITOCHONDRIAL RIBOSOME-ASSOCIATED GTPASE 1"/>
    <property type="match status" value="1"/>
</dbReference>
<dbReference type="InterPro" id="IPR030378">
    <property type="entry name" value="G_CP_dom"/>
</dbReference>
<dbReference type="STRING" id="931626.Awo_c21110"/>
<evidence type="ECO:0000313" key="8">
    <source>
        <dbReference type="Proteomes" id="UP000007177"/>
    </source>
</evidence>
<dbReference type="Proteomes" id="UP000007177">
    <property type="component" value="Chromosome"/>
</dbReference>
<comment type="subcellular location">
    <subcellularLocation>
        <location evidence="4">Cytoplasm</location>
    </subcellularLocation>
</comment>
<dbReference type="EMBL" id="CP002987">
    <property type="protein sequence ID" value="AFA48887.1"/>
    <property type="molecule type" value="Genomic_DNA"/>
</dbReference>
<keyword evidence="8" id="KW-1185">Reference proteome</keyword>
<gene>
    <name evidence="7" type="ordered locus">Awo_c21110</name>
</gene>
<dbReference type="SUPFAM" id="SSF52540">
    <property type="entry name" value="P-loop containing nucleoside triphosphate hydrolases"/>
    <property type="match status" value="1"/>
</dbReference>
<evidence type="ECO:0000256" key="3">
    <source>
        <dbReference type="ARBA" id="ARBA00023134"/>
    </source>
</evidence>
<dbReference type="RefSeq" id="WP_014356487.1">
    <property type="nucleotide sequence ID" value="NC_016894.1"/>
</dbReference>
<protein>
    <recommendedName>
        <fullName evidence="1 4">Ribosome biogenesis GTPase A</fullName>
    </recommendedName>
</protein>
<dbReference type="InterPro" id="IPR006073">
    <property type="entry name" value="GTP-bd"/>
</dbReference>
<dbReference type="PANTHER" id="PTHR45782">
    <property type="entry name" value="MITOCHONDRIAL RIBOSOME-ASSOCIATED GTPASE 1"/>
    <property type="match status" value="1"/>
</dbReference>